<reference evidence="2 3" key="1">
    <citation type="submission" date="2017-08" db="EMBL/GenBank/DDBJ databases">
        <title>Genome sequence of Streptomyces albireticuli NRRL B-1670.</title>
        <authorList>
            <person name="Graham D.E."/>
            <person name="Mahan K.M."/>
            <person name="Klingeman D.M."/>
            <person name="Hettich R.L."/>
            <person name="Parry R.J."/>
            <person name="Spain J.C."/>
        </authorList>
    </citation>
    <scope>NUCLEOTIDE SEQUENCE [LARGE SCALE GENOMIC DNA]</scope>
    <source>
        <strain evidence="2 3">NRRL B-1670</strain>
    </source>
</reference>
<dbReference type="AlphaFoldDB" id="A0A2A2D4Q9"/>
<gene>
    <name evidence="2" type="ORF">CK936_24805</name>
</gene>
<evidence type="ECO:0000313" key="3">
    <source>
        <dbReference type="Proteomes" id="UP000218944"/>
    </source>
</evidence>
<keyword evidence="3" id="KW-1185">Reference proteome</keyword>
<organism evidence="2 3">
    <name type="scientific">Streptomyces albireticuli</name>
    <dbReference type="NCBI Taxonomy" id="1940"/>
    <lineage>
        <taxon>Bacteria</taxon>
        <taxon>Bacillati</taxon>
        <taxon>Actinomycetota</taxon>
        <taxon>Actinomycetes</taxon>
        <taxon>Kitasatosporales</taxon>
        <taxon>Streptomycetaceae</taxon>
        <taxon>Streptomyces</taxon>
    </lineage>
</organism>
<evidence type="ECO:0000259" key="1">
    <source>
        <dbReference type="Pfam" id="PF04149"/>
    </source>
</evidence>
<dbReference type="Pfam" id="PF04149">
    <property type="entry name" value="DUF397"/>
    <property type="match status" value="1"/>
</dbReference>
<dbReference type="Proteomes" id="UP000218944">
    <property type="component" value="Unassembled WGS sequence"/>
</dbReference>
<protein>
    <submittedName>
        <fullName evidence="2">DUF397 domain-containing protein</fullName>
    </submittedName>
</protein>
<evidence type="ECO:0000313" key="2">
    <source>
        <dbReference type="EMBL" id="PAU46302.1"/>
    </source>
</evidence>
<dbReference type="EMBL" id="NSJV01000472">
    <property type="protein sequence ID" value="PAU46302.1"/>
    <property type="molecule type" value="Genomic_DNA"/>
</dbReference>
<accession>A0A2A2D4Q9</accession>
<sequence length="73" mass="7892">MSSAPLVDHGGTAMRWQKSSFSTDGNDCVELTRTPEHVLLRESDASEAVIAMDSGELRALTLGIKADRFRKGA</sequence>
<feature type="domain" description="DUF397" evidence="1">
    <location>
        <begin position="15"/>
        <end position="65"/>
    </location>
</feature>
<proteinExistence type="predicted"/>
<dbReference type="InterPro" id="IPR007278">
    <property type="entry name" value="DUF397"/>
</dbReference>
<name>A0A2A2D4Q9_9ACTN</name>
<comment type="caution">
    <text evidence="2">The sequence shown here is derived from an EMBL/GenBank/DDBJ whole genome shotgun (WGS) entry which is preliminary data.</text>
</comment>